<evidence type="ECO:0000313" key="5">
    <source>
        <dbReference type="Proteomes" id="UP000178532"/>
    </source>
</evidence>
<dbReference type="PANTHER" id="PTHR42850">
    <property type="entry name" value="METALLOPHOSPHOESTERASE"/>
    <property type="match status" value="1"/>
</dbReference>
<proteinExistence type="inferred from homology"/>
<dbReference type="SUPFAM" id="SSF56300">
    <property type="entry name" value="Metallo-dependent phosphatases"/>
    <property type="match status" value="1"/>
</dbReference>
<dbReference type="Proteomes" id="UP000178532">
    <property type="component" value="Unassembled WGS sequence"/>
</dbReference>
<accession>A0A1F6DJ86</accession>
<dbReference type="EC" id="3.1.4.-" evidence="2"/>
<dbReference type="InterPro" id="IPR029052">
    <property type="entry name" value="Metallo-depent_PP-like"/>
</dbReference>
<dbReference type="InterPro" id="IPR050126">
    <property type="entry name" value="Ap4A_hydrolase"/>
</dbReference>
<dbReference type="GO" id="GO:0016791">
    <property type="term" value="F:phosphatase activity"/>
    <property type="evidence" value="ECO:0007669"/>
    <property type="project" value="TreeGrafter"/>
</dbReference>
<sequence length="237" mass="26051">MKIGVLADIHGNDVALKAVLAEVADAGIDHLLVLGDFVGYYYNPHDVLAQLAKFKTTMIRGNHETMMEVSQTDEEAKEKIRAKYGSGVALALEKLSTAQAKELLALPTTSRVMLDGVTFLLCHGSPWDTNEYIYPDASEEVLRRCAAEDADFVLLGHTHRPFVYAHEGTVVLNAGSVGQPRDIGNLAGWAIIDTANRSVVQRRTMFDILPVLQEAQRIDPAVSYLADVLTRKKYGKI</sequence>
<feature type="domain" description="Calcineurin-like phosphoesterase" evidence="3">
    <location>
        <begin position="1"/>
        <end position="195"/>
    </location>
</feature>
<reference evidence="4 5" key="1">
    <citation type="journal article" date="2016" name="Nat. Commun.">
        <title>Thousands of microbial genomes shed light on interconnected biogeochemical processes in an aquifer system.</title>
        <authorList>
            <person name="Anantharaman K."/>
            <person name="Brown C.T."/>
            <person name="Hug L.A."/>
            <person name="Sharon I."/>
            <person name="Castelle C.J."/>
            <person name="Probst A.J."/>
            <person name="Thomas B.C."/>
            <person name="Singh A."/>
            <person name="Wilkins M.J."/>
            <person name="Karaoz U."/>
            <person name="Brodie E.L."/>
            <person name="Williams K.H."/>
            <person name="Hubbard S.S."/>
            <person name="Banfield J.F."/>
        </authorList>
    </citation>
    <scope>NUCLEOTIDE SEQUENCE [LARGE SCALE GENOMIC DNA]</scope>
</reference>
<dbReference type="GO" id="GO:0005737">
    <property type="term" value="C:cytoplasm"/>
    <property type="evidence" value="ECO:0007669"/>
    <property type="project" value="TreeGrafter"/>
</dbReference>
<keyword evidence="2" id="KW-0479">Metal-binding</keyword>
<gene>
    <name evidence="4" type="ORF">A3C19_01845</name>
</gene>
<dbReference type="InterPro" id="IPR000979">
    <property type="entry name" value="Phosphodiesterase_MJ0936/Vps29"/>
</dbReference>
<dbReference type="InterPro" id="IPR011152">
    <property type="entry name" value="Pesterase_MJ0912"/>
</dbReference>
<protein>
    <recommendedName>
        <fullName evidence="2">Phosphoesterase</fullName>
        <ecNumber evidence="2">3.1.4.-</ecNumber>
    </recommendedName>
</protein>
<comment type="similarity">
    <text evidence="1 2">Belongs to the metallophosphoesterase superfamily. YfcE family.</text>
</comment>
<evidence type="ECO:0000256" key="1">
    <source>
        <dbReference type="ARBA" id="ARBA00008950"/>
    </source>
</evidence>
<organism evidence="4 5">
    <name type="scientific">Candidatus Kaiserbacteria bacterium RIFCSPHIGHO2_02_FULL_54_22</name>
    <dbReference type="NCBI Taxonomy" id="1798495"/>
    <lineage>
        <taxon>Bacteria</taxon>
        <taxon>Candidatus Kaiseribacteriota</taxon>
    </lineage>
</organism>
<dbReference type="NCBIfam" id="TIGR00040">
    <property type="entry name" value="yfcE"/>
    <property type="match status" value="1"/>
</dbReference>
<dbReference type="PANTHER" id="PTHR42850:SF2">
    <property type="entry name" value="BLL5683 PROTEIN"/>
    <property type="match status" value="1"/>
</dbReference>
<dbReference type="Gene3D" id="3.60.21.10">
    <property type="match status" value="1"/>
</dbReference>
<comment type="caution">
    <text evidence="4">The sequence shown here is derived from an EMBL/GenBank/DDBJ whole genome shotgun (WGS) entry which is preliminary data.</text>
</comment>
<evidence type="ECO:0000256" key="2">
    <source>
        <dbReference type="RuleBase" id="RU362039"/>
    </source>
</evidence>
<evidence type="ECO:0000259" key="3">
    <source>
        <dbReference type="Pfam" id="PF12850"/>
    </source>
</evidence>
<dbReference type="GO" id="GO:0046872">
    <property type="term" value="F:metal ion binding"/>
    <property type="evidence" value="ECO:0007669"/>
    <property type="project" value="UniProtKB-KW"/>
</dbReference>
<dbReference type="STRING" id="1798495.A3C19_01845"/>
<dbReference type="InterPro" id="IPR024654">
    <property type="entry name" value="Calcineurin-like_PHP_lpxH"/>
</dbReference>
<dbReference type="Pfam" id="PF12850">
    <property type="entry name" value="Metallophos_2"/>
    <property type="match status" value="1"/>
</dbReference>
<dbReference type="PIRSF" id="PIRSF000883">
    <property type="entry name" value="Pesterase_MJ0912"/>
    <property type="match status" value="1"/>
</dbReference>
<dbReference type="AlphaFoldDB" id="A0A1F6DJ86"/>
<dbReference type="EMBL" id="MFLI01000020">
    <property type="protein sequence ID" value="OGG61478.1"/>
    <property type="molecule type" value="Genomic_DNA"/>
</dbReference>
<evidence type="ECO:0000313" key="4">
    <source>
        <dbReference type="EMBL" id="OGG61478.1"/>
    </source>
</evidence>
<comment type="cofactor">
    <cofactor evidence="2">
        <name>a divalent metal cation</name>
        <dbReference type="ChEBI" id="CHEBI:60240"/>
    </cofactor>
</comment>
<name>A0A1F6DJ86_9BACT</name>